<evidence type="ECO:0000313" key="4">
    <source>
        <dbReference type="EMBL" id="RZC32948.1"/>
    </source>
</evidence>
<evidence type="ECO:0000256" key="2">
    <source>
        <dbReference type="PROSITE-ProRule" id="PRU00497"/>
    </source>
</evidence>
<dbReference type="EMBL" id="QDEB01093139">
    <property type="protein sequence ID" value="RZC32948.1"/>
    <property type="molecule type" value="Genomic_DNA"/>
</dbReference>
<dbReference type="PANTHER" id="PTHR12236">
    <property type="entry name" value="STRUCTURAL CONTITUENT OF CUTICLE"/>
    <property type="match status" value="1"/>
</dbReference>
<dbReference type="AlphaFoldDB" id="A0A482VKQ1"/>
<evidence type="ECO:0000313" key="5">
    <source>
        <dbReference type="Proteomes" id="UP000292052"/>
    </source>
</evidence>
<accession>A0A482VKQ1</accession>
<dbReference type="Pfam" id="PF00379">
    <property type="entry name" value="Chitin_bind_4"/>
    <property type="match status" value="1"/>
</dbReference>
<feature type="signal peptide" evidence="3">
    <location>
        <begin position="1"/>
        <end position="16"/>
    </location>
</feature>
<comment type="caution">
    <text evidence="4">The sequence shown here is derived from an EMBL/GenBank/DDBJ whole genome shotgun (WGS) entry which is preliminary data.</text>
</comment>
<dbReference type="InterPro" id="IPR000618">
    <property type="entry name" value="Insect_cuticle"/>
</dbReference>
<proteinExistence type="predicted"/>
<keyword evidence="5" id="KW-1185">Reference proteome</keyword>
<keyword evidence="1 2" id="KW-0193">Cuticle</keyword>
<dbReference type="GO" id="GO:0005615">
    <property type="term" value="C:extracellular space"/>
    <property type="evidence" value="ECO:0007669"/>
    <property type="project" value="TreeGrafter"/>
</dbReference>
<dbReference type="InterPro" id="IPR031311">
    <property type="entry name" value="CHIT_BIND_RR_consensus"/>
</dbReference>
<dbReference type="OrthoDB" id="8192957at2759"/>
<dbReference type="PRINTS" id="PR00947">
    <property type="entry name" value="CUTICLE"/>
</dbReference>
<evidence type="ECO:0000256" key="1">
    <source>
        <dbReference type="ARBA" id="ARBA00022460"/>
    </source>
</evidence>
<organism evidence="4 5">
    <name type="scientific">Asbolus verrucosus</name>
    <name type="common">Desert ironclad beetle</name>
    <dbReference type="NCBI Taxonomy" id="1661398"/>
    <lineage>
        <taxon>Eukaryota</taxon>
        <taxon>Metazoa</taxon>
        <taxon>Ecdysozoa</taxon>
        <taxon>Arthropoda</taxon>
        <taxon>Hexapoda</taxon>
        <taxon>Insecta</taxon>
        <taxon>Pterygota</taxon>
        <taxon>Neoptera</taxon>
        <taxon>Endopterygota</taxon>
        <taxon>Coleoptera</taxon>
        <taxon>Polyphaga</taxon>
        <taxon>Cucujiformia</taxon>
        <taxon>Tenebrionidae</taxon>
        <taxon>Pimeliinae</taxon>
        <taxon>Asbolus</taxon>
    </lineage>
</organism>
<dbReference type="GO" id="GO:0042302">
    <property type="term" value="F:structural constituent of cuticle"/>
    <property type="evidence" value="ECO:0007669"/>
    <property type="project" value="UniProtKB-UniRule"/>
</dbReference>
<keyword evidence="3" id="KW-0732">Signal</keyword>
<dbReference type="PROSITE" id="PS51155">
    <property type="entry name" value="CHIT_BIND_RR_2"/>
    <property type="match status" value="1"/>
</dbReference>
<reference evidence="4 5" key="1">
    <citation type="submission" date="2017-03" db="EMBL/GenBank/DDBJ databases">
        <title>Genome of the blue death feigning beetle - Asbolus verrucosus.</title>
        <authorList>
            <person name="Rider S.D."/>
        </authorList>
    </citation>
    <scope>NUCLEOTIDE SEQUENCE [LARGE SCALE GENOMIC DNA]</scope>
    <source>
        <strain evidence="4">Butters</strain>
        <tissue evidence="4">Head and leg muscle</tissue>
    </source>
</reference>
<feature type="chain" id="PRO_5019766809" evidence="3">
    <location>
        <begin position="17"/>
        <end position="175"/>
    </location>
</feature>
<dbReference type="InterPro" id="IPR051217">
    <property type="entry name" value="Insect_Cuticle_Struc_Prot"/>
</dbReference>
<dbReference type="Proteomes" id="UP000292052">
    <property type="component" value="Unassembled WGS sequence"/>
</dbReference>
<dbReference type="GO" id="GO:0031012">
    <property type="term" value="C:extracellular matrix"/>
    <property type="evidence" value="ECO:0007669"/>
    <property type="project" value="TreeGrafter"/>
</dbReference>
<gene>
    <name evidence="4" type="ORF">BDFB_013487</name>
</gene>
<evidence type="ECO:0000256" key="3">
    <source>
        <dbReference type="SAM" id="SignalP"/>
    </source>
</evidence>
<dbReference type="PANTHER" id="PTHR12236:SF75">
    <property type="entry name" value="CUTICULAR PROTEIN 62BB, ISOFORM A"/>
    <property type="match status" value="1"/>
</dbReference>
<name>A0A482VKQ1_ASBVE</name>
<protein>
    <submittedName>
        <fullName evidence="4">Chitin bind 4 domain containing protein</fullName>
    </submittedName>
</protein>
<dbReference type="PROSITE" id="PS00233">
    <property type="entry name" value="CHIT_BIND_RR_1"/>
    <property type="match status" value="1"/>
</dbReference>
<dbReference type="STRING" id="1661398.A0A482VKQ1"/>
<sequence>MKTFLLFSCIACSAKAIYIKYPYEADATSYGAIGAGPVAAPVYEIPLYGQYASPKYGSGYEGEIGQYAYPKYQYSYGVNDPHTGDHKSQEEVRDGDVVKGSYSLAEPDGTIRTVHYTADDHNGFNAVVTKEGLAVHPVPVAYEKGYLAAPKAYWPANAYLAAPKAYAAESVYGHY</sequence>